<protein>
    <submittedName>
        <fullName evidence="1">DNA-binding protein</fullName>
    </submittedName>
</protein>
<keyword evidence="1" id="KW-0238">DNA-binding</keyword>
<proteinExistence type="predicted"/>
<gene>
    <name evidence="1" type="ORF">SXIM_26950</name>
</gene>
<organism evidence="1 2">
    <name type="scientific">Streptomyces xiamenensis</name>
    <dbReference type="NCBI Taxonomy" id="408015"/>
    <lineage>
        <taxon>Bacteria</taxon>
        <taxon>Bacillati</taxon>
        <taxon>Actinomycetota</taxon>
        <taxon>Actinomycetes</taxon>
        <taxon>Kitasatosporales</taxon>
        <taxon>Streptomycetaceae</taxon>
        <taxon>Streptomyces</taxon>
    </lineage>
</organism>
<reference evidence="1" key="1">
    <citation type="submission" date="2019-08" db="EMBL/GenBank/DDBJ databases">
        <title>Complete genome sequence of a mangrove-derived Streptomyces xiamenensis.</title>
        <authorList>
            <person name="Xu J."/>
        </authorList>
    </citation>
    <scope>NUCLEOTIDE SEQUENCE</scope>
    <source>
        <strain evidence="1">318</strain>
    </source>
</reference>
<dbReference type="Proteomes" id="UP000034034">
    <property type="component" value="Chromosome"/>
</dbReference>
<name>A0A0F7FV68_9ACTN</name>
<dbReference type="GO" id="GO:0003677">
    <property type="term" value="F:DNA binding"/>
    <property type="evidence" value="ECO:0007669"/>
    <property type="project" value="UniProtKB-KW"/>
</dbReference>
<dbReference type="EMBL" id="CP009922">
    <property type="protein sequence ID" value="AKG44079.1"/>
    <property type="molecule type" value="Genomic_DNA"/>
</dbReference>
<dbReference type="KEGG" id="sxi:SXIM_26950"/>
<dbReference type="STRING" id="408015.SXIM_26950"/>
<dbReference type="HOGENOM" id="CLU_107605_0_0_11"/>
<keyword evidence="2" id="KW-1185">Reference proteome</keyword>
<dbReference type="InterPro" id="IPR010982">
    <property type="entry name" value="Lambda_DNA-bd_dom_sf"/>
</dbReference>
<dbReference type="PATRIC" id="fig|408015.6.peg.2732"/>
<evidence type="ECO:0000313" key="1">
    <source>
        <dbReference type="EMBL" id="AKG44079.1"/>
    </source>
</evidence>
<evidence type="ECO:0000313" key="2">
    <source>
        <dbReference type="Proteomes" id="UP000034034"/>
    </source>
</evidence>
<sequence>MDSAQQEATEKAREQQTTWYGEPLGTLFRRLITDLGLNQARLAVVLGLSAPMLSQLMSGQRAKIGNPAVVQRVRALQELATEVRAGHLSAAEATAAMDDIRRNSGGNVLGAHSGTARSGSLGIPANPTKRVVREIQALLRSVSDATEIQSASRLLTDSHPELAEFLRIYGIARTREAVEHYESHQG</sequence>
<dbReference type="SUPFAM" id="SSF47413">
    <property type="entry name" value="lambda repressor-like DNA-binding domains"/>
    <property type="match status" value="1"/>
</dbReference>
<accession>A0A0F7FV68</accession>
<dbReference type="RefSeq" id="WP_030732633.1">
    <property type="nucleotide sequence ID" value="NZ_CBDRAA010000045.1"/>
</dbReference>
<dbReference type="AlphaFoldDB" id="A0A0F7FV68"/>